<evidence type="ECO:0000313" key="3">
    <source>
        <dbReference type="Proteomes" id="UP000703661"/>
    </source>
</evidence>
<dbReference type="EMBL" id="JAAAID010000906">
    <property type="protein sequence ID" value="KAG0012992.1"/>
    <property type="molecule type" value="Genomic_DNA"/>
</dbReference>
<evidence type="ECO:0000256" key="1">
    <source>
        <dbReference type="SAM" id="MobiDB-lite"/>
    </source>
</evidence>
<gene>
    <name evidence="2" type="ORF">BGZ80_011371</name>
</gene>
<dbReference type="AlphaFoldDB" id="A0A9P6SZ71"/>
<accession>A0A9P6SZ71</accession>
<feature type="region of interest" description="Disordered" evidence="1">
    <location>
        <begin position="224"/>
        <end position="243"/>
    </location>
</feature>
<dbReference type="Proteomes" id="UP000703661">
    <property type="component" value="Unassembled WGS sequence"/>
</dbReference>
<evidence type="ECO:0000313" key="2">
    <source>
        <dbReference type="EMBL" id="KAG0012992.1"/>
    </source>
</evidence>
<organism evidence="2 3">
    <name type="scientific">Entomortierella chlamydospora</name>
    <dbReference type="NCBI Taxonomy" id="101097"/>
    <lineage>
        <taxon>Eukaryota</taxon>
        <taxon>Fungi</taxon>
        <taxon>Fungi incertae sedis</taxon>
        <taxon>Mucoromycota</taxon>
        <taxon>Mortierellomycotina</taxon>
        <taxon>Mortierellomycetes</taxon>
        <taxon>Mortierellales</taxon>
        <taxon>Mortierellaceae</taxon>
        <taxon>Entomortierella</taxon>
    </lineage>
</organism>
<feature type="compositionally biased region" description="Basic and acidic residues" evidence="1">
    <location>
        <begin position="234"/>
        <end position="243"/>
    </location>
</feature>
<proteinExistence type="predicted"/>
<comment type="caution">
    <text evidence="2">The sequence shown here is derived from an EMBL/GenBank/DDBJ whole genome shotgun (WGS) entry which is preliminary data.</text>
</comment>
<protein>
    <submittedName>
        <fullName evidence="2">Uncharacterized protein</fullName>
    </submittedName>
</protein>
<feature type="non-terminal residue" evidence="2">
    <location>
        <position position="1"/>
    </location>
</feature>
<name>A0A9P6SZ71_9FUNG</name>
<feature type="compositionally biased region" description="Basic and acidic residues" evidence="1">
    <location>
        <begin position="75"/>
        <end position="84"/>
    </location>
</feature>
<keyword evidence="3" id="KW-1185">Reference proteome</keyword>
<reference evidence="2" key="1">
    <citation type="journal article" date="2020" name="Fungal Divers.">
        <title>Resolving the Mortierellaceae phylogeny through synthesis of multi-gene phylogenetics and phylogenomics.</title>
        <authorList>
            <person name="Vandepol N."/>
            <person name="Liber J."/>
            <person name="Desiro A."/>
            <person name="Na H."/>
            <person name="Kennedy M."/>
            <person name="Barry K."/>
            <person name="Grigoriev I.V."/>
            <person name="Miller A.N."/>
            <person name="O'Donnell K."/>
            <person name="Stajich J.E."/>
            <person name="Bonito G."/>
        </authorList>
    </citation>
    <scope>NUCLEOTIDE SEQUENCE</scope>
    <source>
        <strain evidence="2">NRRL 2769</strain>
    </source>
</reference>
<feature type="region of interest" description="Disordered" evidence="1">
    <location>
        <begin position="58"/>
        <end position="93"/>
    </location>
</feature>
<sequence>MIHTDLSKTGFVDSISPRSGLMPPSAEILSRSCHEDIQSVLEILGIISYPSLQVHATNGQEQSLDSPVSVEESDEPHQLGHGKDSSSSSLNTKQQRRYDAVAIDIQAALTVTEMLSVLEQESRIHDNDGNYIHPEDCCYARLSFGDLEEQRSEMKKYLTIVQEQIFKPQVETSKTQLEQLLIANSAPGSSALPKWMYDNEGTSGTSGESSLDRCHAFLEFFRSDTRNSLPSPSDNKDGFLDDL</sequence>